<evidence type="ECO:0000313" key="3">
    <source>
        <dbReference type="Proteomes" id="UP000002384"/>
    </source>
</evidence>
<protein>
    <submittedName>
        <fullName evidence="2">Methyltransferase type 11</fullName>
    </submittedName>
</protein>
<evidence type="ECO:0000313" key="2">
    <source>
        <dbReference type="EMBL" id="ACK72192.1"/>
    </source>
</evidence>
<organism evidence="2 3">
    <name type="scientific">Gloeothece citriformis (strain PCC 7424)</name>
    <name type="common">Cyanothece sp. (strain PCC 7424)</name>
    <dbReference type="NCBI Taxonomy" id="65393"/>
    <lineage>
        <taxon>Bacteria</taxon>
        <taxon>Bacillati</taxon>
        <taxon>Cyanobacteriota</taxon>
        <taxon>Cyanophyceae</taxon>
        <taxon>Oscillatoriophycideae</taxon>
        <taxon>Chroococcales</taxon>
        <taxon>Aphanothecaceae</taxon>
        <taxon>Gloeothece</taxon>
        <taxon>Gloeothece citriformis</taxon>
    </lineage>
</organism>
<reference evidence="3" key="1">
    <citation type="journal article" date="2011" name="MBio">
        <title>Novel metabolic attributes of the genus Cyanothece, comprising a group of unicellular nitrogen-fixing Cyanobacteria.</title>
        <authorList>
            <person name="Bandyopadhyay A."/>
            <person name="Elvitigala T."/>
            <person name="Welsh E."/>
            <person name="Stockel J."/>
            <person name="Liberton M."/>
            <person name="Min H."/>
            <person name="Sherman L.A."/>
            <person name="Pakrasi H.B."/>
        </authorList>
    </citation>
    <scope>NUCLEOTIDE SEQUENCE [LARGE SCALE GENOMIC DNA]</scope>
    <source>
        <strain evidence="3">PCC 7424</strain>
    </source>
</reference>
<dbReference type="KEGG" id="cyc:PCC7424_3811"/>
<keyword evidence="3" id="KW-1185">Reference proteome</keyword>
<evidence type="ECO:0000259" key="1">
    <source>
        <dbReference type="Pfam" id="PF13847"/>
    </source>
</evidence>
<dbReference type="PANTHER" id="PTHR43861">
    <property type="entry name" value="TRANS-ACONITATE 2-METHYLTRANSFERASE-RELATED"/>
    <property type="match status" value="1"/>
</dbReference>
<sequence>MTNIVEKIRQQFDSGPYPRIAIDQSPKNDISQLYVHNLTTATYRRNKQIVDPSNKLILDVACGTGFTTLCLAEANPGAKIIGVDISEESVKLARERLSYHGFNEIEFYCMSLEDLPSLGLEFDYINAEEVLYILPDIVKGLVSMKTVLKPAGIIRTNLHSYYQRLCFYQAQTIFKMMGLMDENPAEMEVDIVRDFFKALKDRVQLKTLCWKPHLEKQEQYYMMNFLFQGDTGFTIPQLFNFLEASDLEFISMVNWRQWNLLELFQDPENLPTFLALTLPEASIEEQLHLYELINPNHRLLDFWCGHPLSTEEISSPEDWTKEEWQTVKVYVHPQVKTEIMQEAILEAIKNLQPFELGKYWPPIKRDTLVDNSLLACLLPPLLDSPKPFNFLVKHWQTLHPIDPLTLNPTTDEEAFNLIRQFLINQEKFDYILLEKGTTSP</sequence>
<dbReference type="eggNOG" id="COG2226">
    <property type="taxonomic scope" value="Bacteria"/>
</dbReference>
<dbReference type="InterPro" id="IPR025714">
    <property type="entry name" value="Methyltranfer_dom"/>
</dbReference>
<feature type="domain" description="Methyltransferase" evidence="1">
    <location>
        <begin position="53"/>
        <end position="224"/>
    </location>
</feature>
<dbReference type="GO" id="GO:0008168">
    <property type="term" value="F:methyltransferase activity"/>
    <property type="evidence" value="ECO:0007669"/>
    <property type="project" value="UniProtKB-KW"/>
</dbReference>
<dbReference type="Pfam" id="PF13847">
    <property type="entry name" value="Methyltransf_31"/>
    <property type="match status" value="1"/>
</dbReference>
<dbReference type="Gene3D" id="3.40.50.150">
    <property type="entry name" value="Vaccinia Virus protein VP39"/>
    <property type="match status" value="1"/>
</dbReference>
<dbReference type="STRING" id="65393.PCC7424_3811"/>
<proteinExistence type="predicted"/>
<dbReference type="CDD" id="cd02440">
    <property type="entry name" value="AdoMet_MTases"/>
    <property type="match status" value="1"/>
</dbReference>
<keyword evidence="2" id="KW-0489">Methyltransferase</keyword>
<accession>B7KJA8</accession>
<dbReference type="Proteomes" id="UP000002384">
    <property type="component" value="Chromosome"/>
</dbReference>
<dbReference type="SUPFAM" id="SSF53335">
    <property type="entry name" value="S-adenosyl-L-methionine-dependent methyltransferases"/>
    <property type="match status" value="1"/>
</dbReference>
<dbReference type="InterPro" id="IPR029063">
    <property type="entry name" value="SAM-dependent_MTases_sf"/>
</dbReference>
<name>B7KJA8_GLOC7</name>
<dbReference type="EMBL" id="CP001291">
    <property type="protein sequence ID" value="ACK72192.1"/>
    <property type="molecule type" value="Genomic_DNA"/>
</dbReference>
<dbReference type="AlphaFoldDB" id="B7KJA8"/>
<dbReference type="HOGENOM" id="CLU_622297_0_0_3"/>
<dbReference type="RefSeq" id="WP_015955784.1">
    <property type="nucleotide sequence ID" value="NC_011729.1"/>
</dbReference>
<gene>
    <name evidence="2" type="ordered locus">PCC7424_3811</name>
</gene>
<dbReference type="GO" id="GO:0032259">
    <property type="term" value="P:methylation"/>
    <property type="evidence" value="ECO:0007669"/>
    <property type="project" value="UniProtKB-KW"/>
</dbReference>
<dbReference type="OrthoDB" id="649979at2"/>
<keyword evidence="2" id="KW-0808">Transferase</keyword>